<dbReference type="Proteomes" id="UP000591626">
    <property type="component" value="Unassembled WGS sequence"/>
</dbReference>
<sequence>MFGKKKSTQIDETELRKEIKVALQENSAQLEKDAGKLGRVFIGAVDKAVRLQTSVIRGYVDWLRRDNPDKSPAQIQAIMDKHLKNTVTGTGAGVGAAAAVPGVGLFTGAAAVAGESALFLDLAAFYAMSSAYLRGDDISDPEHRRAIVLTTLMGTKGLAIVDTLLGENSRKLPGKATLSRFSGPTLNETNNVLQRMAMRSLRRSMRRAWLGKMLPLGLGAIAGTTVNRKLAGNIIDNIQQALGPVPLQFATPLEPEDTADETGRIKGGFNPKEFAAWILKIFRDGKDSSGKDSNDKEHEDH</sequence>
<evidence type="ECO:0000313" key="1">
    <source>
        <dbReference type="EMBL" id="NJJ04300.1"/>
    </source>
</evidence>
<protein>
    <recommendedName>
        <fullName evidence="3">EcsC protein family protein</fullName>
    </recommendedName>
</protein>
<dbReference type="EMBL" id="JAAUVV010000015">
    <property type="protein sequence ID" value="NJJ04300.1"/>
    <property type="molecule type" value="Genomic_DNA"/>
</dbReference>
<gene>
    <name evidence="1" type="ORF">HC138_08065</name>
</gene>
<proteinExistence type="predicted"/>
<evidence type="ECO:0000313" key="2">
    <source>
        <dbReference type="Proteomes" id="UP000591626"/>
    </source>
</evidence>
<dbReference type="AlphaFoldDB" id="A0AAP6XKT8"/>
<dbReference type="RefSeq" id="WP_070820543.1">
    <property type="nucleotide sequence ID" value="NZ_JAAUVV010000015.1"/>
</dbReference>
<name>A0AAP6XKT8_9CORY</name>
<comment type="caution">
    <text evidence="1">The sequence shown here is derived from an EMBL/GenBank/DDBJ whole genome shotgun (WGS) entry which is preliminary data.</text>
</comment>
<reference evidence="1 2" key="1">
    <citation type="submission" date="2020-03" db="EMBL/GenBank/DDBJ databases">
        <title>Draft genome sequences of bacterial isolates from the female urobiome.</title>
        <authorList>
            <person name="Miller-Ensminger T."/>
            <person name="Wolfe A.J."/>
            <person name="Putonti C."/>
        </authorList>
    </citation>
    <scope>NUCLEOTIDE SEQUENCE [LARGE SCALE GENOMIC DNA]</scope>
    <source>
        <strain evidence="1 2">UMB8490</strain>
    </source>
</reference>
<evidence type="ECO:0008006" key="3">
    <source>
        <dbReference type="Google" id="ProtNLM"/>
    </source>
</evidence>
<accession>A0AAP6XKT8</accession>
<organism evidence="1 2">
    <name type="scientific">Corynebacterium coyleae</name>
    <dbReference type="NCBI Taxonomy" id="53374"/>
    <lineage>
        <taxon>Bacteria</taxon>
        <taxon>Bacillati</taxon>
        <taxon>Actinomycetota</taxon>
        <taxon>Actinomycetes</taxon>
        <taxon>Mycobacteriales</taxon>
        <taxon>Corynebacteriaceae</taxon>
        <taxon>Corynebacterium</taxon>
    </lineage>
</organism>